<dbReference type="AlphaFoldDB" id="A0A1H9RPX0"/>
<dbReference type="Proteomes" id="UP000198885">
    <property type="component" value="Unassembled WGS sequence"/>
</dbReference>
<dbReference type="InterPro" id="IPR028992">
    <property type="entry name" value="Hedgehog/Intein_dom"/>
</dbReference>
<evidence type="ECO:0000259" key="1">
    <source>
        <dbReference type="Pfam" id="PF13403"/>
    </source>
</evidence>
<evidence type="ECO:0000313" key="3">
    <source>
        <dbReference type="Proteomes" id="UP000198885"/>
    </source>
</evidence>
<evidence type="ECO:0000313" key="2">
    <source>
        <dbReference type="EMBL" id="SER74163.1"/>
    </source>
</evidence>
<feature type="domain" description="Hedgehog/Intein (Hint)" evidence="1">
    <location>
        <begin position="140"/>
        <end position="284"/>
    </location>
</feature>
<dbReference type="SUPFAM" id="SSF51294">
    <property type="entry name" value="Hedgehog/intein (Hint) domain"/>
    <property type="match status" value="1"/>
</dbReference>
<dbReference type="RefSeq" id="WP_177190382.1">
    <property type="nucleotide sequence ID" value="NZ_FOGU01000002.1"/>
</dbReference>
<proteinExistence type="predicted"/>
<gene>
    <name evidence="2" type="ORF">SAMN04490244_102369</name>
</gene>
<dbReference type="Pfam" id="PF13403">
    <property type="entry name" value="Hint_2"/>
    <property type="match status" value="1"/>
</dbReference>
<organism evidence="2 3">
    <name type="scientific">Tranquillimonas rosea</name>
    <dbReference type="NCBI Taxonomy" id="641238"/>
    <lineage>
        <taxon>Bacteria</taxon>
        <taxon>Pseudomonadati</taxon>
        <taxon>Pseudomonadota</taxon>
        <taxon>Alphaproteobacteria</taxon>
        <taxon>Rhodobacterales</taxon>
        <taxon>Roseobacteraceae</taxon>
        <taxon>Tranquillimonas</taxon>
    </lineage>
</organism>
<dbReference type="EMBL" id="FOGU01000002">
    <property type="protein sequence ID" value="SER74163.1"/>
    <property type="molecule type" value="Genomic_DNA"/>
</dbReference>
<dbReference type="InterPro" id="IPR036844">
    <property type="entry name" value="Hint_dom_sf"/>
</dbReference>
<reference evidence="2 3" key="1">
    <citation type="submission" date="2016-10" db="EMBL/GenBank/DDBJ databases">
        <authorList>
            <person name="de Groot N.N."/>
        </authorList>
    </citation>
    <scope>NUCLEOTIDE SEQUENCE [LARGE SCALE GENOMIC DNA]</scope>
    <source>
        <strain evidence="2 3">DSM 23042</strain>
    </source>
</reference>
<name>A0A1H9RPX0_9RHOB</name>
<sequence length="336" mass="36569">MFYDLRGDTIGTYDEAHVEGHRASELRLRLSGVRAMGRADERFQLQQVAPPSGEAAPSRLYFALHGPGGDLIAADLIARAEAMRGLAGGDNHVVFETGGSGARILLDLDGLRRHPQTRFYGKQQRTTPARRGGRADIPSVCFTEGTPMLSGVGRRNVEELEIGDGVWTLDRGIRPLRWKTEMSVRFDDSNAHLRPIRFDSHALATGYPDKPVWLAPGHRVLVSGWRADLFFGVSEVLVPAAALTQWKGVARDDEIAEVRYHCLLLDTHEVVSAGGLMCETLFPREALDATSSARAQAAIRKAFPQLKMLNGRLCGPAARTVATAEGQLSHTGGALS</sequence>
<dbReference type="STRING" id="641238.SAMN04490244_102369"/>
<keyword evidence="3" id="KW-1185">Reference proteome</keyword>
<protein>
    <submittedName>
        <fullName evidence="2">Hint domain-containing protein</fullName>
    </submittedName>
</protein>
<accession>A0A1H9RPX0</accession>